<dbReference type="RefSeq" id="WP_147014659.1">
    <property type="nucleotide sequence ID" value="NZ_VORB01000006.1"/>
</dbReference>
<dbReference type="AlphaFoldDB" id="A0A5C6UYY3"/>
<dbReference type="EMBL" id="VORB01000006">
    <property type="protein sequence ID" value="TXC78632.1"/>
    <property type="molecule type" value="Genomic_DNA"/>
</dbReference>
<keyword evidence="2" id="KW-1185">Reference proteome</keyword>
<reference evidence="1 2" key="1">
    <citation type="submission" date="2019-08" db="EMBL/GenBank/DDBJ databases">
        <title>Genome of Luteibaculum oceani JCM 18817.</title>
        <authorList>
            <person name="Bowman J.P."/>
        </authorList>
    </citation>
    <scope>NUCLEOTIDE SEQUENCE [LARGE SCALE GENOMIC DNA]</scope>
    <source>
        <strain evidence="1 2">JCM 18817</strain>
    </source>
</reference>
<evidence type="ECO:0000313" key="1">
    <source>
        <dbReference type="EMBL" id="TXC78632.1"/>
    </source>
</evidence>
<dbReference type="OrthoDB" id="1466769at2"/>
<name>A0A5C6UYY3_9FLAO</name>
<protein>
    <submittedName>
        <fullName evidence="1">DUF1853 family protein</fullName>
    </submittedName>
</protein>
<evidence type="ECO:0000313" key="2">
    <source>
        <dbReference type="Proteomes" id="UP000321168"/>
    </source>
</evidence>
<gene>
    <name evidence="1" type="ORF">FRX97_07910</name>
</gene>
<proteinExistence type="predicted"/>
<accession>A0A5C6UYY3</accession>
<dbReference type="Proteomes" id="UP000321168">
    <property type="component" value="Unassembled WGS sequence"/>
</dbReference>
<organism evidence="1 2">
    <name type="scientific">Luteibaculum oceani</name>
    <dbReference type="NCBI Taxonomy" id="1294296"/>
    <lineage>
        <taxon>Bacteria</taxon>
        <taxon>Pseudomonadati</taxon>
        <taxon>Bacteroidota</taxon>
        <taxon>Flavobacteriia</taxon>
        <taxon>Flavobacteriales</taxon>
        <taxon>Luteibaculaceae</taxon>
        <taxon>Luteibaculum</taxon>
    </lineage>
</organism>
<comment type="caution">
    <text evidence="1">The sequence shown here is derived from an EMBL/GenBank/DDBJ whole genome shotgun (WGS) entry which is preliminary data.</text>
</comment>
<dbReference type="InterPro" id="IPR015003">
    <property type="entry name" value="DUF1853"/>
</dbReference>
<dbReference type="Pfam" id="PF08907">
    <property type="entry name" value="DUF1853"/>
    <property type="match status" value="1"/>
</dbReference>
<sequence>MNFSKHYKAFLESHSILLKSVIPGCEIFDYQPIAPPKASQIRSFETKKLGYLAEDFFEKYLADSSRYAPIRRNIQIIEQGITLGELDFIIEDLPSGNLIHLELAFKFYLWNPQLGTEFCAWIGPNNKDRLDLKLEHFKTRQIPLGHKQYPELISQFLILGQLYLPWKTDFPFSKTLNPSSLSGFWIKEKDLSTLAAYKFYYVDKLDWFLKPEINVNWKSYEQITALVNEKMNNNKSTLFWIKSPEGNLNKLFVVWW</sequence>